<evidence type="ECO:0000256" key="1">
    <source>
        <dbReference type="SAM" id="Phobius"/>
    </source>
</evidence>
<keyword evidence="1" id="KW-0472">Membrane</keyword>
<name>A0A1U7PVY0_9FLAO</name>
<protein>
    <recommendedName>
        <fullName evidence="4">DUF4133 domain-containing protein</fullName>
    </recommendedName>
</protein>
<evidence type="ECO:0008006" key="4">
    <source>
        <dbReference type="Google" id="ProtNLM"/>
    </source>
</evidence>
<sequence>MGFYLYKGLKKPLVLYGLKDKYIYYALGCAVAGLIGGMLLSQVFNLIVGLIWIGIFGGTIYYLYRFQDKNGLFSKTKNHDEIYIFPKKFKTSIILKNKAKVIKKSHNS</sequence>
<gene>
    <name evidence="2" type="ORF">SAMN05660493_01552</name>
</gene>
<evidence type="ECO:0000313" key="2">
    <source>
        <dbReference type="EMBL" id="SIT96857.1"/>
    </source>
</evidence>
<accession>A0A1U7PVY0</accession>
<organism evidence="2 3">
    <name type="scientific">Epilithonimonas bovis DSM 19482</name>
    <dbReference type="NCBI Taxonomy" id="1121284"/>
    <lineage>
        <taxon>Bacteria</taxon>
        <taxon>Pseudomonadati</taxon>
        <taxon>Bacteroidota</taxon>
        <taxon>Flavobacteriia</taxon>
        <taxon>Flavobacteriales</taxon>
        <taxon>Weeksellaceae</taxon>
        <taxon>Chryseobacterium group</taxon>
        <taxon>Epilithonimonas</taxon>
    </lineage>
</organism>
<keyword evidence="3" id="KW-1185">Reference proteome</keyword>
<feature type="transmembrane region" description="Helical" evidence="1">
    <location>
        <begin position="46"/>
        <end position="64"/>
    </location>
</feature>
<evidence type="ECO:0000313" key="3">
    <source>
        <dbReference type="Proteomes" id="UP000187261"/>
    </source>
</evidence>
<dbReference type="Proteomes" id="UP000187261">
    <property type="component" value="Unassembled WGS sequence"/>
</dbReference>
<feature type="transmembrane region" description="Helical" evidence="1">
    <location>
        <begin position="21"/>
        <end position="40"/>
    </location>
</feature>
<reference evidence="3" key="1">
    <citation type="submission" date="2016-10" db="EMBL/GenBank/DDBJ databases">
        <authorList>
            <person name="Varghese N."/>
            <person name="Submissions S."/>
        </authorList>
    </citation>
    <scope>NUCLEOTIDE SEQUENCE [LARGE SCALE GENOMIC DNA]</scope>
    <source>
        <strain evidence="3">DSM 19482</strain>
    </source>
</reference>
<keyword evidence="1" id="KW-1133">Transmembrane helix</keyword>
<dbReference type="OrthoDB" id="1048241at2"/>
<dbReference type="AlphaFoldDB" id="A0A1U7PVY0"/>
<dbReference type="RefSeq" id="WP_076783053.1">
    <property type="nucleotide sequence ID" value="NZ_FTPU01000013.1"/>
</dbReference>
<proteinExistence type="predicted"/>
<dbReference type="EMBL" id="FTPU01000013">
    <property type="protein sequence ID" value="SIT96857.1"/>
    <property type="molecule type" value="Genomic_DNA"/>
</dbReference>
<dbReference type="STRING" id="1121284.SAMN05660493_01552"/>
<keyword evidence="1" id="KW-0812">Transmembrane</keyword>